<reference evidence="7" key="2">
    <citation type="submission" date="2025-08" db="UniProtKB">
        <authorList>
            <consortium name="Ensembl"/>
        </authorList>
    </citation>
    <scope>IDENTIFICATION</scope>
</reference>
<dbReference type="SMART" id="SM00407">
    <property type="entry name" value="IGc1"/>
    <property type="match status" value="1"/>
</dbReference>
<keyword evidence="5" id="KW-0472">Membrane</keyword>
<gene>
    <name evidence="7" type="primary">LOC115051339</name>
</gene>
<proteinExistence type="inferred from homology"/>
<dbReference type="InterPro" id="IPR036179">
    <property type="entry name" value="Ig-like_dom_sf"/>
</dbReference>
<dbReference type="InterPro" id="IPR007110">
    <property type="entry name" value="Ig-like_dom"/>
</dbReference>
<evidence type="ECO:0000256" key="3">
    <source>
        <dbReference type="RuleBase" id="RU004439"/>
    </source>
</evidence>
<dbReference type="InterPro" id="IPR003597">
    <property type="entry name" value="Ig_C1-set"/>
</dbReference>
<dbReference type="Ensembl" id="ENSENLT00000015005.1">
    <property type="protein sequence ID" value="ENSENLP00000014417.1"/>
    <property type="gene ID" value="ENSENLG00000006795.1"/>
</dbReference>
<feature type="region of interest" description="Disordered" evidence="4">
    <location>
        <begin position="438"/>
        <end position="495"/>
    </location>
</feature>
<dbReference type="OrthoDB" id="8890485at2759"/>
<dbReference type="Gene3D" id="2.60.40.10">
    <property type="entry name" value="Immunoglobulins"/>
    <property type="match status" value="1"/>
</dbReference>
<feature type="compositionally biased region" description="Low complexity" evidence="4">
    <location>
        <begin position="468"/>
        <end position="481"/>
    </location>
</feature>
<dbReference type="RefSeq" id="XP_029370594.1">
    <property type="nucleotide sequence ID" value="XM_029514734.1"/>
</dbReference>
<dbReference type="InterPro" id="IPR011161">
    <property type="entry name" value="MHC_I-like_Ag-recog"/>
</dbReference>
<dbReference type="AlphaFoldDB" id="A0A665U4K5"/>
<dbReference type="InterPro" id="IPR037055">
    <property type="entry name" value="MHC_I-like_Ag-recog_sf"/>
</dbReference>
<keyword evidence="5" id="KW-0812">Transmembrane</keyword>
<feature type="transmembrane region" description="Helical" evidence="5">
    <location>
        <begin position="382"/>
        <end position="405"/>
    </location>
</feature>
<dbReference type="PRINTS" id="PR01638">
    <property type="entry name" value="MHCCLASSI"/>
</dbReference>
<dbReference type="InterPro" id="IPR003006">
    <property type="entry name" value="Ig/MHC_CS"/>
</dbReference>
<dbReference type="PANTHER" id="PTHR16675:SF193">
    <property type="entry name" value="LOC571647 PROTEIN-RELATED"/>
    <property type="match status" value="1"/>
</dbReference>
<evidence type="ECO:0000313" key="8">
    <source>
        <dbReference type="Proteomes" id="UP000472264"/>
    </source>
</evidence>
<dbReference type="FunFam" id="3.30.500.10:FF:000005">
    <property type="entry name" value="MHC class I antigen ZKA transcript variant 1"/>
    <property type="match status" value="1"/>
</dbReference>
<evidence type="ECO:0000256" key="2">
    <source>
        <dbReference type="ARBA" id="ARBA00023319"/>
    </source>
</evidence>
<dbReference type="Pfam" id="PF00129">
    <property type="entry name" value="MHC_I"/>
    <property type="match status" value="1"/>
</dbReference>
<dbReference type="InterPro" id="IPR050208">
    <property type="entry name" value="MHC_class-I_related"/>
</dbReference>
<keyword evidence="8" id="KW-1185">Reference proteome</keyword>
<feature type="domain" description="Ig-like" evidence="6">
    <location>
        <begin position="276"/>
        <end position="365"/>
    </location>
</feature>
<accession>A0A665U4K5</accession>
<dbReference type="SUPFAM" id="SSF54452">
    <property type="entry name" value="MHC antigen-recognition domain"/>
    <property type="match status" value="1"/>
</dbReference>
<dbReference type="Gene3D" id="3.30.500.10">
    <property type="entry name" value="MHC class I-like antigen recognition-like"/>
    <property type="match status" value="1"/>
</dbReference>
<dbReference type="GO" id="GO:0006955">
    <property type="term" value="P:immune response"/>
    <property type="evidence" value="ECO:0007669"/>
    <property type="project" value="TreeGrafter"/>
</dbReference>
<keyword evidence="1" id="KW-0325">Glycoprotein</keyword>
<dbReference type="GeneID" id="115051339"/>
<evidence type="ECO:0000256" key="4">
    <source>
        <dbReference type="SAM" id="MobiDB-lite"/>
    </source>
</evidence>
<dbReference type="PROSITE" id="PS50835">
    <property type="entry name" value="IG_LIKE"/>
    <property type="match status" value="1"/>
</dbReference>
<dbReference type="InParanoid" id="A0A665U4K5"/>
<organism evidence="7 8">
    <name type="scientific">Echeneis naucrates</name>
    <name type="common">Live sharksucker</name>
    <dbReference type="NCBI Taxonomy" id="173247"/>
    <lineage>
        <taxon>Eukaryota</taxon>
        <taxon>Metazoa</taxon>
        <taxon>Chordata</taxon>
        <taxon>Craniata</taxon>
        <taxon>Vertebrata</taxon>
        <taxon>Euteleostomi</taxon>
        <taxon>Actinopterygii</taxon>
        <taxon>Neopterygii</taxon>
        <taxon>Teleostei</taxon>
        <taxon>Neoteleostei</taxon>
        <taxon>Acanthomorphata</taxon>
        <taxon>Carangaria</taxon>
        <taxon>Carangiformes</taxon>
        <taxon>Echeneidae</taxon>
        <taxon>Echeneis</taxon>
    </lineage>
</organism>
<dbReference type="PANTHER" id="PTHR16675">
    <property type="entry name" value="MHC CLASS I-RELATED"/>
    <property type="match status" value="1"/>
</dbReference>
<name>A0A665U4K5_ECHNA</name>
<dbReference type="FunCoup" id="A0A665U4K5">
    <property type="interactions" value="491"/>
</dbReference>
<reference evidence="7" key="3">
    <citation type="submission" date="2025-09" db="UniProtKB">
        <authorList>
            <consortium name="Ensembl"/>
        </authorList>
    </citation>
    <scope>IDENTIFICATION</scope>
</reference>
<evidence type="ECO:0000256" key="1">
    <source>
        <dbReference type="ARBA" id="ARBA00023180"/>
    </source>
</evidence>
<dbReference type="InterPro" id="IPR011162">
    <property type="entry name" value="MHC_I/II-like_Ag-recog"/>
</dbReference>
<protein>
    <submittedName>
        <fullName evidence="7">Class I histocompatibility antigen, F10 alpha chain-like</fullName>
    </submittedName>
</protein>
<comment type="similarity">
    <text evidence="3">Belongs to the MHC class I family.</text>
</comment>
<dbReference type="InterPro" id="IPR013783">
    <property type="entry name" value="Ig-like_fold"/>
</dbReference>
<dbReference type="GO" id="GO:0005615">
    <property type="term" value="C:extracellular space"/>
    <property type="evidence" value="ECO:0007669"/>
    <property type="project" value="TreeGrafter"/>
</dbReference>
<evidence type="ECO:0000259" key="6">
    <source>
        <dbReference type="PROSITE" id="PS50835"/>
    </source>
</evidence>
<dbReference type="SUPFAM" id="SSF48726">
    <property type="entry name" value="Immunoglobulin"/>
    <property type="match status" value="1"/>
</dbReference>
<feature type="region of interest" description="Disordered" evidence="4">
    <location>
        <begin position="36"/>
        <end position="62"/>
    </location>
</feature>
<dbReference type="Pfam" id="PF07654">
    <property type="entry name" value="C1-set"/>
    <property type="match status" value="1"/>
</dbReference>
<sequence length="495" mass="54539">MSSAVIGGVVWGKFTSSRERTAQTAQEEPVVVAVGRIQSPDQSPNQSQNKRTERTLGEQTGSRLGDRMRLAVVFVLLGTGLTVNCEVHSLTYIYTALSKPMGLPGIHEFTAMGLLDGKMIDYYDSEIKKKVAKQNWMEEKNPKDYWDKGTQSRQSKEQWFKVNLNILKDRLRQNDTDVHVLQWMHGCEAVTQPDGKLKFVRGMDMYSYDGHNFLSFDDSHSVWVAPAAEAVPTKTKWDAVSVLNEYTHGYLTKECLDWLSKFITYGQKELRYASKPIVHLFARNSNVRGNVILTCLATGFYPRDIVLEIRRNGRILTKEDGVETSGVRPNEDNTFQRRDSVEMLRDDKSTYTCKVSHVASSTEVETEWDHALPSPEDGGITVIIAVVVVLVSLLLAVGVLLLFLYKKGKLCAKANTAKGTAPVLQVVTTPLINGTVVTSSANGTPKRKAESNDSINTGASVDSGIAGATDSNSASSTSSETNPPPESEALLIPQG</sequence>
<feature type="compositionally biased region" description="Low complexity" evidence="4">
    <location>
        <begin position="38"/>
        <end position="49"/>
    </location>
</feature>
<evidence type="ECO:0000313" key="7">
    <source>
        <dbReference type="Ensembl" id="ENSENLP00000014417.1"/>
    </source>
</evidence>
<keyword evidence="5" id="KW-1133">Transmembrane helix</keyword>
<dbReference type="GO" id="GO:0009897">
    <property type="term" value="C:external side of plasma membrane"/>
    <property type="evidence" value="ECO:0007669"/>
    <property type="project" value="TreeGrafter"/>
</dbReference>
<dbReference type="OMA" id="MERMRHT"/>
<dbReference type="Proteomes" id="UP000472264">
    <property type="component" value="Chromosome 11"/>
</dbReference>
<reference evidence="7" key="1">
    <citation type="submission" date="2021-04" db="EMBL/GenBank/DDBJ databases">
        <authorList>
            <consortium name="Wellcome Sanger Institute Data Sharing"/>
        </authorList>
    </citation>
    <scope>NUCLEOTIDE SEQUENCE [LARGE SCALE GENOMIC DNA]</scope>
</reference>
<keyword evidence="2" id="KW-0393">Immunoglobulin domain</keyword>
<dbReference type="InterPro" id="IPR001039">
    <property type="entry name" value="MHC_I_a_a1/a2"/>
</dbReference>
<dbReference type="PROSITE" id="PS00290">
    <property type="entry name" value="IG_MHC"/>
    <property type="match status" value="1"/>
</dbReference>
<evidence type="ECO:0000256" key="5">
    <source>
        <dbReference type="SAM" id="Phobius"/>
    </source>
</evidence>